<dbReference type="OrthoDB" id="1295726at2759"/>
<dbReference type="InterPro" id="IPR056715">
    <property type="entry name" value="DUF7813"/>
</dbReference>
<evidence type="ECO:0000313" key="2">
    <source>
        <dbReference type="EMBL" id="EEF42932.1"/>
    </source>
</evidence>
<feature type="transmembrane region" description="Helical" evidence="1">
    <location>
        <begin position="219"/>
        <end position="237"/>
    </location>
</feature>
<feature type="transmembrane region" description="Helical" evidence="1">
    <location>
        <begin position="416"/>
        <end position="440"/>
    </location>
</feature>
<feature type="transmembrane region" description="Helical" evidence="1">
    <location>
        <begin position="243"/>
        <end position="260"/>
    </location>
</feature>
<dbReference type="STRING" id="3988.B9S0J9"/>
<dbReference type="EMBL" id="EQ973837">
    <property type="protein sequence ID" value="EEF42932.1"/>
    <property type="molecule type" value="Genomic_DNA"/>
</dbReference>
<accession>B9S0J9</accession>
<reference evidence="3" key="1">
    <citation type="journal article" date="2010" name="Nat. Biotechnol.">
        <title>Draft genome sequence of the oilseed species Ricinus communis.</title>
        <authorList>
            <person name="Chan A.P."/>
            <person name="Crabtree J."/>
            <person name="Zhao Q."/>
            <person name="Lorenzi H."/>
            <person name="Orvis J."/>
            <person name="Puiu D."/>
            <person name="Melake-Berhan A."/>
            <person name="Jones K.M."/>
            <person name="Redman J."/>
            <person name="Chen G."/>
            <person name="Cahoon E.B."/>
            <person name="Gedil M."/>
            <person name="Stanke M."/>
            <person name="Haas B.J."/>
            <person name="Wortman J.R."/>
            <person name="Fraser-Liggett C.M."/>
            <person name="Ravel J."/>
            <person name="Rabinowicz P.D."/>
        </authorList>
    </citation>
    <scope>NUCLEOTIDE SEQUENCE [LARGE SCALE GENOMIC DNA]</scope>
    <source>
        <strain evidence="3">cv. Hale</strain>
    </source>
</reference>
<dbReference type="OMA" id="CKDAHAD"/>
<organism evidence="2 3">
    <name type="scientific">Ricinus communis</name>
    <name type="common">Castor bean</name>
    <dbReference type="NCBI Taxonomy" id="3988"/>
    <lineage>
        <taxon>Eukaryota</taxon>
        <taxon>Viridiplantae</taxon>
        <taxon>Streptophyta</taxon>
        <taxon>Embryophyta</taxon>
        <taxon>Tracheophyta</taxon>
        <taxon>Spermatophyta</taxon>
        <taxon>Magnoliopsida</taxon>
        <taxon>eudicotyledons</taxon>
        <taxon>Gunneridae</taxon>
        <taxon>Pentapetalae</taxon>
        <taxon>rosids</taxon>
        <taxon>fabids</taxon>
        <taxon>Malpighiales</taxon>
        <taxon>Euphorbiaceae</taxon>
        <taxon>Acalyphoideae</taxon>
        <taxon>Acalypheae</taxon>
        <taxon>Ricinus</taxon>
    </lineage>
</organism>
<feature type="transmembrane region" description="Helical" evidence="1">
    <location>
        <begin position="342"/>
        <end position="363"/>
    </location>
</feature>
<protein>
    <recommendedName>
        <fullName evidence="4">Transmembrane protein</fullName>
    </recommendedName>
</protein>
<dbReference type="Pfam" id="PF25105">
    <property type="entry name" value="DUF7813"/>
    <property type="match status" value="1"/>
</dbReference>
<name>B9S0J9_RICCO</name>
<dbReference type="InParanoid" id="B9S0J9"/>
<dbReference type="AlphaFoldDB" id="B9S0J9"/>
<proteinExistence type="predicted"/>
<keyword evidence="1" id="KW-0812">Transmembrane</keyword>
<dbReference type="FunCoup" id="B9S0J9">
    <property type="interactions" value="1266"/>
</dbReference>
<evidence type="ECO:0000313" key="3">
    <source>
        <dbReference type="Proteomes" id="UP000008311"/>
    </source>
</evidence>
<keyword evidence="1" id="KW-1133">Transmembrane helix</keyword>
<dbReference type="PANTHER" id="PTHR36353">
    <property type="entry name" value="TRANSMEMBRANE PROTEIN"/>
    <property type="match status" value="1"/>
</dbReference>
<feature type="transmembrane region" description="Helical" evidence="1">
    <location>
        <begin position="30"/>
        <end position="47"/>
    </location>
</feature>
<dbReference type="eggNOG" id="ENOG502QSYE">
    <property type="taxonomic scope" value="Eukaryota"/>
</dbReference>
<dbReference type="Proteomes" id="UP000008311">
    <property type="component" value="Unassembled WGS sequence"/>
</dbReference>
<sequence length="465" mass="53353">MTDHPQLPITNLRTTSHILKSSVVSFTNNLFTFLLLSLLLFSFRSLVENGTHFLTSFIDRDPSLKSLLSRLDLAGNHHHHHHHPAHHLPPRRHRRPFLHLTRVGTLDDDFFSGDDDTDRSIFNPNRKLSPNGSSVILYNFDPKLGFSDLVTDGGLKIHGMVRSGVQLKIEGLPNNYSDDNESENNEIEEEESVEKDEDLDRIVDFEFFIKGLEIGRRDAAALFFLVSFLSAAYGWVILGFTVIYSWILGVVFVAVVYNLLGKFNSFVGVIWDGSKLGLKRLTGFILMRWAVRDALTQLIGLWYFGEIEDQYSFFKLFVRLKLMPFSIMSPWIRGFEKEISGFLFTWFLLDAVVAFIFAVDAWVTIVDSRRTGREIVREGCYLISTMFNQAIQLKSMESILCGSAARWVLTRVFGKFLAAFLQSTLEVYFMVVWLIFYFAARCKDAHSEGRRFGRRELEGLIDGLR</sequence>
<keyword evidence="1" id="KW-0472">Membrane</keyword>
<dbReference type="PANTHER" id="PTHR36353:SF1">
    <property type="entry name" value="TRANSMEMBRANE PROTEIN"/>
    <property type="match status" value="1"/>
</dbReference>
<dbReference type="KEGG" id="rcu:8284511"/>
<evidence type="ECO:0000256" key="1">
    <source>
        <dbReference type="SAM" id="Phobius"/>
    </source>
</evidence>
<gene>
    <name evidence="2" type="ORF">RCOM_1355450</name>
</gene>
<keyword evidence="3" id="KW-1185">Reference proteome</keyword>
<evidence type="ECO:0008006" key="4">
    <source>
        <dbReference type="Google" id="ProtNLM"/>
    </source>
</evidence>